<dbReference type="Proteomes" id="UP000291116">
    <property type="component" value="Unassembled WGS sequence"/>
</dbReference>
<feature type="region of interest" description="Disordered" evidence="1">
    <location>
        <begin position="597"/>
        <end position="617"/>
    </location>
</feature>
<reference evidence="2 3" key="1">
    <citation type="submission" date="2019-01" db="EMBL/GenBank/DDBJ databases">
        <authorList>
            <person name="Ferrante I. M."/>
        </authorList>
    </citation>
    <scope>NUCLEOTIDE SEQUENCE [LARGE SCALE GENOMIC DNA]</scope>
    <source>
        <strain evidence="2 3">B856</strain>
    </source>
</reference>
<dbReference type="EMBL" id="CAACVS010000019">
    <property type="protein sequence ID" value="VEU34120.1"/>
    <property type="molecule type" value="Genomic_DNA"/>
</dbReference>
<feature type="region of interest" description="Disordered" evidence="1">
    <location>
        <begin position="331"/>
        <end position="377"/>
    </location>
</feature>
<gene>
    <name evidence="2" type="ORF">PSNMU_V1.4_AUG-EV-PASAV3_0008140</name>
</gene>
<name>A0A448YWG0_9STRA</name>
<evidence type="ECO:0000256" key="1">
    <source>
        <dbReference type="SAM" id="MobiDB-lite"/>
    </source>
</evidence>
<accession>A0A448YWG0</accession>
<dbReference type="AlphaFoldDB" id="A0A448YWG0"/>
<evidence type="ECO:0000313" key="3">
    <source>
        <dbReference type="Proteomes" id="UP000291116"/>
    </source>
</evidence>
<organism evidence="2 3">
    <name type="scientific">Pseudo-nitzschia multistriata</name>
    <dbReference type="NCBI Taxonomy" id="183589"/>
    <lineage>
        <taxon>Eukaryota</taxon>
        <taxon>Sar</taxon>
        <taxon>Stramenopiles</taxon>
        <taxon>Ochrophyta</taxon>
        <taxon>Bacillariophyta</taxon>
        <taxon>Bacillariophyceae</taxon>
        <taxon>Bacillariophycidae</taxon>
        <taxon>Bacillariales</taxon>
        <taxon>Bacillariaceae</taxon>
        <taxon>Pseudo-nitzschia</taxon>
    </lineage>
</organism>
<feature type="compositionally biased region" description="Polar residues" evidence="1">
    <location>
        <begin position="55"/>
        <end position="68"/>
    </location>
</feature>
<keyword evidence="3" id="KW-1185">Reference proteome</keyword>
<sequence>MTTAYFSTMSSLPPPELQLHPDSAITGTILAESTQTPHRRQKCHPLKNFGEDSASWPQEDNGSENDSSKGVSYSSVFAFDSVLGVVVCSSLLSRTRPPCGGKNWKDTDGIFVRRSNSINRTVTNRTERYVVGTDSSIVETIDEEVGILICSDSSAHKTFEPLFDVFIGVSFTMSEDEDEDGSDDNGIASNEYKNGCDDPYEKAKRQLALFFEKESAFPEDLRSFLKGQIELFVVHATSRANAWLCDLAVDHRKKEVDYGRHIRAVAEVFPDSLLHRSSSDHSTCPITAACGHHLTVEGPGGECLQRRWVSSCETIRYVPLLARLGQKHHKHLYGGAGGTDRNHNSSNGTRPQPVTPERERVRVQGRNKPPRHRHSCPLTPLRTALEHLTNCTEEDEQGDSPSHQHAVDVFSARAMERLRESGLLSDGDIERCNLVDVCLLRWGVPRTLERLRFLVGVHPGSLRAGRRGDLRAPSSRATPYTRAEGDTLLHASVKSSLDRTDLGAFRCVLELGIEHFAADLGFLFHANPRGATPYRLACAWFGVHKTLSAVRAVVVAGGAVSGESFLRAASDPEIHLDSLQFQLEQCPSLLPQLLGRLPAPPVTQPGTTKRKRAQEPATHRAIWKGRCTLGLPPVQRKTFHQAVVPSEWDSPRKYPRSHEIVTDSFGAVELLPPAPRASRRLSLGR</sequence>
<feature type="region of interest" description="Disordered" evidence="1">
    <location>
        <begin position="33"/>
        <end position="68"/>
    </location>
</feature>
<evidence type="ECO:0000313" key="2">
    <source>
        <dbReference type="EMBL" id="VEU34120.1"/>
    </source>
</evidence>
<proteinExistence type="predicted"/>
<protein>
    <submittedName>
        <fullName evidence="2">Uncharacterized protein</fullName>
    </submittedName>
</protein>
<feature type="compositionally biased region" description="Basic residues" evidence="1">
    <location>
        <begin position="363"/>
        <end position="375"/>
    </location>
</feature>